<accession>A0A4V3D1K5</accession>
<dbReference type="Pfam" id="PF04773">
    <property type="entry name" value="FecR"/>
    <property type="match status" value="1"/>
</dbReference>
<dbReference type="Gene3D" id="2.60.120.1440">
    <property type="match status" value="1"/>
</dbReference>
<keyword evidence="1" id="KW-1133">Transmembrane helix</keyword>
<dbReference type="PANTHER" id="PTHR30273:SF2">
    <property type="entry name" value="PROTEIN FECR"/>
    <property type="match status" value="1"/>
</dbReference>
<keyword evidence="1" id="KW-0472">Membrane</keyword>
<organism evidence="4 5">
    <name type="scientific">Pedobacter metabolipauper</name>
    <dbReference type="NCBI Taxonomy" id="425513"/>
    <lineage>
        <taxon>Bacteria</taxon>
        <taxon>Pseudomonadati</taxon>
        <taxon>Bacteroidota</taxon>
        <taxon>Sphingobacteriia</taxon>
        <taxon>Sphingobacteriales</taxon>
        <taxon>Sphingobacteriaceae</taxon>
        <taxon>Pedobacter</taxon>
    </lineage>
</organism>
<comment type="caution">
    <text evidence="4">The sequence shown here is derived from an EMBL/GenBank/DDBJ whole genome shotgun (WGS) entry which is preliminary data.</text>
</comment>
<keyword evidence="1" id="KW-0812">Transmembrane</keyword>
<evidence type="ECO:0000313" key="5">
    <source>
        <dbReference type="Proteomes" id="UP000295620"/>
    </source>
</evidence>
<dbReference type="AlphaFoldDB" id="A0A4V3D1K5"/>
<dbReference type="OrthoDB" id="1099963at2"/>
<feature type="domain" description="Protein FecR C-terminal" evidence="3">
    <location>
        <begin position="324"/>
        <end position="392"/>
    </location>
</feature>
<reference evidence="4 5" key="1">
    <citation type="submission" date="2019-03" db="EMBL/GenBank/DDBJ databases">
        <title>Genomic Encyclopedia of Archaeal and Bacterial Type Strains, Phase II (KMG-II): from individual species to whole genera.</title>
        <authorList>
            <person name="Goeker M."/>
        </authorList>
    </citation>
    <scope>NUCLEOTIDE SEQUENCE [LARGE SCALE GENOMIC DNA]</scope>
    <source>
        <strain evidence="4 5">DSM 19035</strain>
    </source>
</reference>
<evidence type="ECO:0000313" key="4">
    <source>
        <dbReference type="EMBL" id="TDQ11493.1"/>
    </source>
</evidence>
<evidence type="ECO:0000256" key="1">
    <source>
        <dbReference type="SAM" id="Phobius"/>
    </source>
</evidence>
<dbReference type="GO" id="GO:0016989">
    <property type="term" value="F:sigma factor antagonist activity"/>
    <property type="evidence" value="ECO:0007669"/>
    <property type="project" value="TreeGrafter"/>
</dbReference>
<gene>
    <name evidence="4" type="ORF">ATK78_0616</name>
</gene>
<evidence type="ECO:0000259" key="2">
    <source>
        <dbReference type="Pfam" id="PF04773"/>
    </source>
</evidence>
<feature type="transmembrane region" description="Helical" evidence="1">
    <location>
        <begin position="92"/>
        <end position="111"/>
    </location>
</feature>
<dbReference type="FunFam" id="2.60.120.1440:FF:000001">
    <property type="entry name" value="Putative anti-sigma factor"/>
    <property type="match status" value="1"/>
</dbReference>
<keyword evidence="5" id="KW-1185">Reference proteome</keyword>
<dbReference type="Proteomes" id="UP000295620">
    <property type="component" value="Unassembled WGS sequence"/>
</dbReference>
<proteinExistence type="predicted"/>
<dbReference type="Pfam" id="PF16344">
    <property type="entry name" value="FecR_C"/>
    <property type="match status" value="1"/>
</dbReference>
<dbReference type="RefSeq" id="WP_133574564.1">
    <property type="nucleotide sequence ID" value="NZ_SNYC01000003.1"/>
</dbReference>
<dbReference type="PANTHER" id="PTHR30273">
    <property type="entry name" value="PERIPLASMIC SIGNAL SENSOR AND SIGMA FACTOR ACTIVATOR FECR-RELATED"/>
    <property type="match status" value="1"/>
</dbReference>
<evidence type="ECO:0000259" key="3">
    <source>
        <dbReference type="Pfam" id="PF16344"/>
    </source>
</evidence>
<sequence length="394" mass="43618">MSSSNERIEYLLSAYTTNCITEVELTELAAIIQKPISEASINDFMMQYWDSLPVDENEGIAQDRIFNQITTHKSFRTNQKQAKISPLNIKRIIGYAASLLIIVAGALTWYISNLKPDASQTAKINNNSISVGSKKAILTLADGSTIQLHDTDTGKIALQGNLSVMQNKGQLAYNVINNAANEYSENTMTTPKGGEYQLVLQDGSKVWLNAASSITYPVEFNGKERRVKIQGEAYFEIAKNAAKPFIVEANGTEVKVLGTHFNVSAYADDSFIKTTLVEGSVNVSKGEKHALLKPNQQALITKTSDHIAVTNVDVEEALAWKNGYFIFNGEDIRSVMKSVSRWYDVEVEFKGALNGKTFGGTISRFGNIKDLLKTIELTEAIHFEIKERRVIVMP</sequence>
<dbReference type="InterPro" id="IPR006860">
    <property type="entry name" value="FecR"/>
</dbReference>
<protein>
    <submittedName>
        <fullName evidence="4">FecR family protein</fullName>
    </submittedName>
</protein>
<dbReference type="InterPro" id="IPR032508">
    <property type="entry name" value="FecR_C"/>
</dbReference>
<dbReference type="EMBL" id="SNYC01000003">
    <property type="protein sequence ID" value="TDQ11493.1"/>
    <property type="molecule type" value="Genomic_DNA"/>
</dbReference>
<feature type="domain" description="FecR protein" evidence="2">
    <location>
        <begin position="187"/>
        <end position="282"/>
    </location>
</feature>
<dbReference type="Gene3D" id="3.55.50.30">
    <property type="match status" value="1"/>
</dbReference>
<name>A0A4V3D1K5_9SPHI</name>
<dbReference type="InterPro" id="IPR012373">
    <property type="entry name" value="Ferrdict_sens_TM"/>
</dbReference>